<dbReference type="PANTHER" id="PTHR16166:SF93">
    <property type="entry name" value="INTERMEMBRANE LIPID TRANSFER PROTEIN VPS13"/>
    <property type="match status" value="1"/>
</dbReference>
<protein>
    <recommendedName>
        <fullName evidence="3">Chorein N-terminal domain-containing protein</fullName>
    </recommendedName>
</protein>
<dbReference type="InterPro" id="IPR026847">
    <property type="entry name" value="VPS13"/>
</dbReference>
<feature type="domain" description="Chorein N-terminal" evidence="3">
    <location>
        <begin position="2"/>
        <end position="151"/>
    </location>
</feature>
<feature type="non-terminal residue" evidence="4">
    <location>
        <position position="168"/>
    </location>
</feature>
<dbReference type="Pfam" id="PF12624">
    <property type="entry name" value="VPS13_N"/>
    <property type="match status" value="1"/>
</dbReference>
<comment type="caution">
    <text evidence="4">The sequence shown here is derived from an EMBL/GenBank/DDBJ whole genome shotgun (WGS) entry which is preliminary data.</text>
</comment>
<keyword evidence="2" id="KW-0813">Transport</keyword>
<evidence type="ECO:0000256" key="1">
    <source>
        <dbReference type="ARBA" id="ARBA00006545"/>
    </source>
</evidence>
<proteinExistence type="inferred from homology"/>
<dbReference type="GO" id="GO:0006623">
    <property type="term" value="P:protein targeting to vacuole"/>
    <property type="evidence" value="ECO:0007669"/>
    <property type="project" value="TreeGrafter"/>
</dbReference>
<dbReference type="PANTHER" id="PTHR16166">
    <property type="entry name" value="VACUOLAR PROTEIN SORTING-ASSOCIATED PROTEIN VPS13"/>
    <property type="match status" value="1"/>
</dbReference>
<dbReference type="EMBL" id="JAODUP010000573">
    <property type="protein sequence ID" value="KAK2147039.1"/>
    <property type="molecule type" value="Genomic_DNA"/>
</dbReference>
<dbReference type="Proteomes" id="UP001208570">
    <property type="component" value="Unassembled WGS sequence"/>
</dbReference>
<dbReference type="GO" id="GO:0045053">
    <property type="term" value="P:protein retention in Golgi apparatus"/>
    <property type="evidence" value="ECO:0007669"/>
    <property type="project" value="TreeGrafter"/>
</dbReference>
<evidence type="ECO:0000259" key="3">
    <source>
        <dbReference type="Pfam" id="PF12624"/>
    </source>
</evidence>
<comment type="similarity">
    <text evidence="1">Belongs to the VPS13 family.</text>
</comment>
<feature type="non-terminal residue" evidence="4">
    <location>
        <position position="1"/>
    </location>
</feature>
<organism evidence="4 5">
    <name type="scientific">Paralvinella palmiformis</name>
    <dbReference type="NCBI Taxonomy" id="53620"/>
    <lineage>
        <taxon>Eukaryota</taxon>
        <taxon>Metazoa</taxon>
        <taxon>Spiralia</taxon>
        <taxon>Lophotrochozoa</taxon>
        <taxon>Annelida</taxon>
        <taxon>Polychaeta</taxon>
        <taxon>Sedentaria</taxon>
        <taxon>Canalipalpata</taxon>
        <taxon>Terebellida</taxon>
        <taxon>Terebelliformia</taxon>
        <taxon>Alvinellidae</taxon>
        <taxon>Paralvinella</taxon>
    </lineage>
</organism>
<accession>A0AAD9MXX3</accession>
<dbReference type="InterPro" id="IPR026854">
    <property type="entry name" value="VPS13_N"/>
</dbReference>
<gene>
    <name evidence="4" type="ORF">LSH36_573g06025</name>
</gene>
<evidence type="ECO:0000256" key="2">
    <source>
        <dbReference type="ARBA" id="ARBA00022448"/>
    </source>
</evidence>
<evidence type="ECO:0000313" key="5">
    <source>
        <dbReference type="Proteomes" id="UP001208570"/>
    </source>
</evidence>
<name>A0AAD9MXX3_9ANNE</name>
<evidence type="ECO:0000313" key="4">
    <source>
        <dbReference type="EMBL" id="KAK2147039.1"/>
    </source>
</evidence>
<dbReference type="AlphaFoldDB" id="A0AAD9MXX3"/>
<reference evidence="4" key="1">
    <citation type="journal article" date="2023" name="Mol. Biol. Evol.">
        <title>Third-Generation Sequencing Reveals the Adaptive Role of the Epigenome in Three Deep-Sea Polychaetes.</title>
        <authorList>
            <person name="Perez M."/>
            <person name="Aroh O."/>
            <person name="Sun Y."/>
            <person name="Lan Y."/>
            <person name="Juniper S.K."/>
            <person name="Young C.R."/>
            <person name="Angers B."/>
            <person name="Qian P.Y."/>
        </authorList>
    </citation>
    <scope>NUCLEOTIDE SEQUENCE</scope>
    <source>
        <strain evidence="4">P08H-3</strain>
    </source>
</reference>
<sequence length="168" mass="19407">RIKLQIPWSSIYSSPVTAVLEDVYILAGPVTDRKYDPDRERALQHARKRRRLAELDTFTNQEKDAGDKRGFMEKLIATIMNNIQISIQRIHIRYEDRVTNPDHPFACGIMLKLITAETTNSQWQPITLDSTASLVHKLVKLHGLSIYWNTLLPESCLISTKLQTHAWR</sequence>
<keyword evidence="5" id="KW-1185">Reference proteome</keyword>